<dbReference type="PATRIC" id="fig|1158610.3.peg.118"/>
<dbReference type="Gene3D" id="3.40.630.30">
    <property type="match status" value="1"/>
</dbReference>
<dbReference type="AlphaFoldDB" id="R3U708"/>
<keyword evidence="3" id="KW-1185">Reference proteome</keyword>
<feature type="domain" description="N-acetyltransferase" evidence="1">
    <location>
        <begin position="7"/>
        <end position="169"/>
    </location>
</feature>
<dbReference type="PANTHER" id="PTHR43415">
    <property type="entry name" value="SPERMIDINE N(1)-ACETYLTRANSFERASE"/>
    <property type="match status" value="1"/>
</dbReference>
<dbReference type="RefSeq" id="WP_010766828.1">
    <property type="nucleotide sequence ID" value="NZ_ASWE01000005.1"/>
</dbReference>
<dbReference type="PROSITE" id="PS51186">
    <property type="entry name" value="GNAT"/>
    <property type="match status" value="1"/>
</dbReference>
<evidence type="ECO:0000259" key="1">
    <source>
        <dbReference type="PROSITE" id="PS51186"/>
    </source>
</evidence>
<dbReference type="Pfam" id="PF13302">
    <property type="entry name" value="Acetyltransf_3"/>
    <property type="match status" value="1"/>
</dbReference>
<dbReference type="Proteomes" id="UP000013785">
    <property type="component" value="Unassembled WGS sequence"/>
</dbReference>
<dbReference type="OrthoDB" id="65897at2"/>
<dbReference type="eggNOG" id="COG1670">
    <property type="taxonomic scope" value="Bacteria"/>
</dbReference>
<protein>
    <recommendedName>
        <fullName evidence="1">N-acetyltransferase domain-containing protein</fullName>
    </recommendedName>
</protein>
<gene>
    <name evidence="2" type="ORF">UC3_00141</name>
</gene>
<dbReference type="GO" id="GO:0016747">
    <property type="term" value="F:acyltransferase activity, transferring groups other than amino-acyl groups"/>
    <property type="evidence" value="ECO:0007669"/>
    <property type="project" value="InterPro"/>
</dbReference>
<evidence type="ECO:0000313" key="2">
    <source>
        <dbReference type="EMBL" id="EOL49238.1"/>
    </source>
</evidence>
<accession>R3U708</accession>
<dbReference type="InterPro" id="IPR016181">
    <property type="entry name" value="Acyl_CoA_acyltransferase"/>
</dbReference>
<dbReference type="PANTHER" id="PTHR43415:SF3">
    <property type="entry name" value="GNAT-FAMILY ACETYLTRANSFERASE"/>
    <property type="match status" value="1"/>
</dbReference>
<comment type="caution">
    <text evidence="2">The sequence shown here is derived from an EMBL/GenBank/DDBJ whole genome shotgun (WGS) entry which is preliminary data.</text>
</comment>
<proteinExistence type="predicted"/>
<dbReference type="InterPro" id="IPR000182">
    <property type="entry name" value="GNAT_dom"/>
</dbReference>
<sequence>MTEKRKVCLREVTQKDVAKLYEWWTNGKVMEPVGFPNGLSITLTDVCQAIKRYEDTKDSAFLIILSDSGVEIGEFAYSKLSKDTYTFDIKIGNYSYQGQGYGKQALLEGINLIKLQKNAKRIEIHVAPENLRALALYESVGFKRIKRIENNWKDQLGNPRSTEVLELVI</sequence>
<evidence type="ECO:0000313" key="3">
    <source>
        <dbReference type="Proteomes" id="UP000013785"/>
    </source>
</evidence>
<reference evidence="2 3" key="1">
    <citation type="submission" date="2013-02" db="EMBL/GenBank/DDBJ databases">
        <title>The Genome Sequence of Enterococcus phoeniculicola BAA-412.</title>
        <authorList>
            <consortium name="The Broad Institute Genome Sequencing Platform"/>
            <consortium name="The Broad Institute Genome Sequencing Center for Infectious Disease"/>
            <person name="Earl A.M."/>
            <person name="Gilmore M.S."/>
            <person name="Lebreton F."/>
            <person name="Walker B."/>
            <person name="Young S.K."/>
            <person name="Zeng Q."/>
            <person name="Gargeya S."/>
            <person name="Fitzgerald M."/>
            <person name="Haas B."/>
            <person name="Abouelleil A."/>
            <person name="Alvarado L."/>
            <person name="Arachchi H.M."/>
            <person name="Berlin A.M."/>
            <person name="Chapman S.B."/>
            <person name="Dewar J."/>
            <person name="Goldberg J."/>
            <person name="Griggs A."/>
            <person name="Gujja S."/>
            <person name="Hansen M."/>
            <person name="Howarth C."/>
            <person name="Imamovic A."/>
            <person name="Larimer J."/>
            <person name="McCowan C."/>
            <person name="Murphy C."/>
            <person name="Neiman D."/>
            <person name="Pearson M."/>
            <person name="Priest M."/>
            <person name="Roberts A."/>
            <person name="Saif S."/>
            <person name="Shea T."/>
            <person name="Sisk P."/>
            <person name="Sykes S."/>
            <person name="Wortman J."/>
            <person name="Nusbaum C."/>
            <person name="Birren B."/>
        </authorList>
    </citation>
    <scope>NUCLEOTIDE SEQUENCE [LARGE SCALE GENOMIC DNA]</scope>
    <source>
        <strain evidence="2 3">ATCC BAA-412</strain>
    </source>
</reference>
<name>R3U708_9ENTE</name>
<dbReference type="STRING" id="154621.RV11_GL002293"/>
<dbReference type="HOGENOM" id="CLU_013985_3_2_9"/>
<dbReference type="EMBL" id="AJAT01000005">
    <property type="protein sequence ID" value="EOL49238.1"/>
    <property type="molecule type" value="Genomic_DNA"/>
</dbReference>
<organism evidence="2 3">
    <name type="scientific">Enterococcus phoeniculicola ATCC BAA-412</name>
    <dbReference type="NCBI Taxonomy" id="1158610"/>
    <lineage>
        <taxon>Bacteria</taxon>
        <taxon>Bacillati</taxon>
        <taxon>Bacillota</taxon>
        <taxon>Bacilli</taxon>
        <taxon>Lactobacillales</taxon>
        <taxon>Enterococcaceae</taxon>
        <taxon>Enterococcus</taxon>
    </lineage>
</organism>
<dbReference type="SUPFAM" id="SSF55729">
    <property type="entry name" value="Acyl-CoA N-acyltransferases (Nat)"/>
    <property type="match status" value="1"/>
</dbReference>